<comment type="caution">
    <text evidence="1">The sequence shown here is derived from an EMBL/GenBank/DDBJ whole genome shotgun (WGS) entry which is preliminary data.</text>
</comment>
<organism evidence="1 2">
    <name type="scientific">Catenulispora yoronensis</name>
    <dbReference type="NCBI Taxonomy" id="450799"/>
    <lineage>
        <taxon>Bacteria</taxon>
        <taxon>Bacillati</taxon>
        <taxon>Actinomycetota</taxon>
        <taxon>Actinomycetes</taxon>
        <taxon>Catenulisporales</taxon>
        <taxon>Catenulisporaceae</taxon>
        <taxon>Catenulispora</taxon>
    </lineage>
</organism>
<accession>A0ABP5H8V9</accession>
<gene>
    <name evidence="1" type="ORF">GCM10009839_89750</name>
</gene>
<name>A0ABP5H8V9_9ACTN</name>
<evidence type="ECO:0000313" key="2">
    <source>
        <dbReference type="Proteomes" id="UP001500751"/>
    </source>
</evidence>
<dbReference type="EMBL" id="BAAAQN010000095">
    <property type="protein sequence ID" value="GAA2064314.1"/>
    <property type="molecule type" value="Genomic_DNA"/>
</dbReference>
<reference evidence="2" key="1">
    <citation type="journal article" date="2019" name="Int. J. Syst. Evol. Microbiol.">
        <title>The Global Catalogue of Microorganisms (GCM) 10K type strain sequencing project: providing services to taxonomists for standard genome sequencing and annotation.</title>
        <authorList>
            <consortium name="The Broad Institute Genomics Platform"/>
            <consortium name="The Broad Institute Genome Sequencing Center for Infectious Disease"/>
            <person name="Wu L."/>
            <person name="Ma J."/>
        </authorList>
    </citation>
    <scope>NUCLEOTIDE SEQUENCE [LARGE SCALE GENOMIC DNA]</scope>
    <source>
        <strain evidence="2">JCM 16014</strain>
    </source>
</reference>
<proteinExistence type="predicted"/>
<dbReference type="RefSeq" id="WP_344671881.1">
    <property type="nucleotide sequence ID" value="NZ_BAAAQN010000095.1"/>
</dbReference>
<dbReference type="Proteomes" id="UP001500751">
    <property type="component" value="Unassembled WGS sequence"/>
</dbReference>
<evidence type="ECO:0000313" key="1">
    <source>
        <dbReference type="EMBL" id="GAA2064314.1"/>
    </source>
</evidence>
<protein>
    <submittedName>
        <fullName evidence="1">Uncharacterized protein</fullName>
    </submittedName>
</protein>
<keyword evidence="2" id="KW-1185">Reference proteome</keyword>
<sequence>MADIPVTAQQLEEIATGFHGQAEKHFAANGRVIPALWFIPDTGPARLVTMPNGVVDREQTAQIARTEQPAAILLAGESWLGSVTIPAEAAKQLPLGDIPRPSEQPERREVISTFGVGRRPDGGLLHVARATLVLRTVFGAQLVPFGLDPDAEREDDYAASLASLLPGGKKQRRRR</sequence>